<dbReference type="InterPro" id="IPR000873">
    <property type="entry name" value="AMP-dep_synth/lig_dom"/>
</dbReference>
<protein>
    <submittedName>
        <fullName evidence="5">Long-chain fatty acid--CoA ligase</fullName>
    </submittedName>
</protein>
<feature type="domain" description="AMP-dependent synthetase/ligase" evidence="3">
    <location>
        <begin position="85"/>
        <end position="420"/>
    </location>
</feature>
<dbReference type="Proteomes" id="UP000283832">
    <property type="component" value="Unassembled WGS sequence"/>
</dbReference>
<comment type="caution">
    <text evidence="5">The sequence shown here is derived from an EMBL/GenBank/DDBJ whole genome shotgun (WGS) entry which is preliminary data.</text>
</comment>
<accession>A0A418MZV8</accession>
<evidence type="ECO:0000313" key="5">
    <source>
        <dbReference type="EMBL" id="RIV40315.1"/>
    </source>
</evidence>
<dbReference type="GO" id="GO:0031956">
    <property type="term" value="F:medium-chain fatty acid-CoA ligase activity"/>
    <property type="evidence" value="ECO:0007669"/>
    <property type="project" value="TreeGrafter"/>
</dbReference>
<keyword evidence="6" id="KW-1185">Reference proteome</keyword>
<dbReference type="CDD" id="cd04433">
    <property type="entry name" value="AFD_class_I"/>
    <property type="match status" value="1"/>
</dbReference>
<dbReference type="InterPro" id="IPR045851">
    <property type="entry name" value="AMP-bd_C_sf"/>
</dbReference>
<dbReference type="GO" id="GO:0006631">
    <property type="term" value="P:fatty acid metabolic process"/>
    <property type="evidence" value="ECO:0007669"/>
    <property type="project" value="TreeGrafter"/>
</dbReference>
<feature type="domain" description="AMP-binding enzyme C-terminal" evidence="4">
    <location>
        <begin position="472"/>
        <end position="542"/>
    </location>
</feature>
<keyword evidence="5" id="KW-0436">Ligase</keyword>
<dbReference type="Gene3D" id="3.40.50.12780">
    <property type="entry name" value="N-terminal domain of ligase-like"/>
    <property type="match status" value="1"/>
</dbReference>
<evidence type="ECO:0000313" key="6">
    <source>
        <dbReference type="Proteomes" id="UP000283832"/>
    </source>
</evidence>
<dbReference type="InterPro" id="IPR025110">
    <property type="entry name" value="AMP-bd_C"/>
</dbReference>
<dbReference type="EMBL" id="QXEC01000003">
    <property type="protein sequence ID" value="RIV40315.1"/>
    <property type="molecule type" value="Genomic_DNA"/>
</dbReference>
<dbReference type="Pfam" id="PF13193">
    <property type="entry name" value="AMP-binding_C"/>
    <property type="match status" value="1"/>
</dbReference>
<proteinExistence type="inferred from homology"/>
<dbReference type="AlphaFoldDB" id="A0A418MZV8"/>
<reference evidence="5 6" key="1">
    <citation type="submission" date="2018-08" db="EMBL/GenBank/DDBJ databases">
        <title>Jishengella sp. nov., isolated from a root of Azadirachta indica A. Juss. var. siamensis Valenton.</title>
        <authorList>
            <person name="Kuncharoen N."/>
            <person name="Tanasupawat S."/>
            <person name="Kudo T."/>
            <person name="Ohkuma M."/>
        </authorList>
    </citation>
    <scope>NUCLEOTIDE SEQUENCE [LARGE SCALE GENOMIC DNA]</scope>
    <source>
        <strain evidence="5 6">AZ1-13</strain>
    </source>
</reference>
<dbReference type="PANTHER" id="PTHR43201:SF8">
    <property type="entry name" value="ACYL-COA SYNTHETASE FAMILY MEMBER 3"/>
    <property type="match status" value="1"/>
</dbReference>
<evidence type="ECO:0000256" key="2">
    <source>
        <dbReference type="SAM" id="MobiDB-lite"/>
    </source>
</evidence>
<name>A0A418MZV8_9ACTN</name>
<dbReference type="Pfam" id="PF00501">
    <property type="entry name" value="AMP-binding"/>
    <property type="match status" value="1"/>
</dbReference>
<dbReference type="PANTHER" id="PTHR43201">
    <property type="entry name" value="ACYL-COA SYNTHETASE"/>
    <property type="match status" value="1"/>
</dbReference>
<evidence type="ECO:0000259" key="4">
    <source>
        <dbReference type="Pfam" id="PF13193"/>
    </source>
</evidence>
<organism evidence="5 6">
    <name type="scientific">Micromonospora radicis</name>
    <dbReference type="NCBI Taxonomy" id="1894971"/>
    <lineage>
        <taxon>Bacteria</taxon>
        <taxon>Bacillati</taxon>
        <taxon>Actinomycetota</taxon>
        <taxon>Actinomycetes</taxon>
        <taxon>Micromonosporales</taxon>
        <taxon>Micromonosporaceae</taxon>
        <taxon>Micromonospora</taxon>
    </lineage>
</organism>
<dbReference type="Gene3D" id="3.30.300.30">
    <property type="match status" value="1"/>
</dbReference>
<dbReference type="InterPro" id="IPR042099">
    <property type="entry name" value="ANL_N_sf"/>
</dbReference>
<feature type="region of interest" description="Disordered" evidence="2">
    <location>
        <begin position="1"/>
        <end position="73"/>
    </location>
</feature>
<evidence type="ECO:0000259" key="3">
    <source>
        <dbReference type="Pfam" id="PF00501"/>
    </source>
</evidence>
<sequence length="561" mass="58987">MAATRSAPSTCCNGSSTSADRPGRRPPRRCDPPCWRPSSRTRPRPGWRRCASPTRPCRGPSAEGSVIDGTGAAPGELLTELRRRRDERPAAVALRTATTGGGHLATWAQLHEAAYAVLSFAATLEPTAPVLLIVDNTPASAATLIGLTAAGVDVLPVEEVNSHLTDLLAPSRNPGVRTVVGPARAAGTQPAGIAFLSYERCRAQPDQAGAPRAGRLGEVLQLTSGSAGEPKIVRHSLANVWQGGHTYRQILDLTPADVVVAAVPLAHSFGLVGALTAVIVSGAELRTTQRFQPGRLADTLAAEATVLFGTPQVYRLLTPVMHRRPTPARLRAAVSSGGPLPADLGVRACAVLGVPVRQFYGSTETGLISYQPDLDGELPDPSVGVPAPGVRLRLTRAEPDDPTGAGQLSVYTPTLFHGYLGGSGPVCAPDGFYDTGDLARLDADGRLHLLGRKDTFVNVGGRKVNPTRVARILGEHPEVREAFVFGLTDADGEQRVHAAVVLGPGTDRADLAEHCRARGLAPYEVPHELHRLDRLPRTAMGKVDRQAVIAAVTAVPIGSEV</sequence>
<comment type="similarity">
    <text evidence="1">Belongs to the ATP-dependent AMP-binding enzyme family.</text>
</comment>
<feature type="compositionally biased region" description="Polar residues" evidence="2">
    <location>
        <begin position="1"/>
        <end position="19"/>
    </location>
</feature>
<evidence type="ECO:0000256" key="1">
    <source>
        <dbReference type="ARBA" id="ARBA00006432"/>
    </source>
</evidence>
<dbReference type="SUPFAM" id="SSF56801">
    <property type="entry name" value="Acetyl-CoA synthetase-like"/>
    <property type="match status" value="1"/>
</dbReference>
<gene>
    <name evidence="5" type="ORF">D2L64_05595</name>
</gene>